<dbReference type="InterPro" id="IPR002347">
    <property type="entry name" value="SDR_fam"/>
</dbReference>
<dbReference type="Gene3D" id="3.40.50.720">
    <property type="entry name" value="NAD(P)-binding Rossmann-like Domain"/>
    <property type="match status" value="1"/>
</dbReference>
<evidence type="ECO:0000313" key="5">
    <source>
        <dbReference type="Proteomes" id="UP000265845"/>
    </source>
</evidence>
<dbReference type="PANTHER" id="PTHR42901:SF1">
    <property type="entry name" value="ALCOHOL DEHYDROGENASE"/>
    <property type="match status" value="1"/>
</dbReference>
<comment type="similarity">
    <text evidence="1 3">Belongs to the short-chain dehydrogenases/reductases (SDR) family.</text>
</comment>
<proteinExistence type="inferred from homology"/>
<dbReference type="RefSeq" id="WP_119454033.1">
    <property type="nucleotide sequence ID" value="NZ_QWGA01000006.1"/>
</dbReference>
<dbReference type="PRINTS" id="PR00080">
    <property type="entry name" value="SDRFAMILY"/>
</dbReference>
<name>A0A399RI09_9PROT</name>
<dbReference type="OrthoDB" id="335726at2"/>
<evidence type="ECO:0000256" key="3">
    <source>
        <dbReference type="RuleBase" id="RU000363"/>
    </source>
</evidence>
<dbReference type="PANTHER" id="PTHR42901">
    <property type="entry name" value="ALCOHOL DEHYDROGENASE"/>
    <property type="match status" value="1"/>
</dbReference>
<dbReference type="PRINTS" id="PR00081">
    <property type="entry name" value="GDHRDH"/>
</dbReference>
<dbReference type="AlphaFoldDB" id="A0A399RI09"/>
<accession>A0A399RI09</accession>
<dbReference type="InterPro" id="IPR020904">
    <property type="entry name" value="Sc_DH/Rdtase_CS"/>
</dbReference>
<dbReference type="SUPFAM" id="SSF51735">
    <property type="entry name" value="NAD(P)-binding Rossmann-fold domains"/>
    <property type="match status" value="1"/>
</dbReference>
<dbReference type="GO" id="GO:0016616">
    <property type="term" value="F:oxidoreductase activity, acting on the CH-OH group of donors, NAD or NADP as acceptor"/>
    <property type="evidence" value="ECO:0007669"/>
    <property type="project" value="UniProtKB-ARBA"/>
</dbReference>
<dbReference type="Pfam" id="PF00106">
    <property type="entry name" value="adh_short"/>
    <property type="match status" value="1"/>
</dbReference>
<dbReference type="Proteomes" id="UP000265845">
    <property type="component" value="Unassembled WGS sequence"/>
</dbReference>
<dbReference type="EMBL" id="QWGA01000006">
    <property type="protein sequence ID" value="RIJ29627.1"/>
    <property type="molecule type" value="Genomic_DNA"/>
</dbReference>
<dbReference type="FunFam" id="3.40.50.720:FF:000047">
    <property type="entry name" value="NADP-dependent L-serine/L-allo-threonine dehydrogenase"/>
    <property type="match status" value="1"/>
</dbReference>
<keyword evidence="5" id="KW-1185">Reference proteome</keyword>
<gene>
    <name evidence="4" type="ORF">D1222_09580</name>
</gene>
<sequence>MNIIITGASSGIGQATLRRLGKTHTIGAVARRGERLETLADEYPRIIPLVADVSDREQVEHIVRQFEQKAGPVDVLVNNAGLALGADPAFDADPDDWFRMIDVNCKGLVQMTHPVLSSMVRRHQGLIVNIGSVAASYPYRGGNVYGATKAFIRQFSRNLRSDIHGTGVRVCVIEPGSVSGSEFSLVRFHGDQDKADSVYDGWDPLQADDIAAQIEWVISLPQRVNVNLIETMATGQSASGFQFARE</sequence>
<dbReference type="InterPro" id="IPR036291">
    <property type="entry name" value="NAD(P)-bd_dom_sf"/>
</dbReference>
<protein>
    <submittedName>
        <fullName evidence="4">SDR family NAD(P)-dependent oxidoreductase</fullName>
    </submittedName>
</protein>
<reference evidence="4 5" key="1">
    <citation type="submission" date="2018-08" db="EMBL/GenBank/DDBJ databases">
        <title>Henriciella mobilis sp. nov., isolated from seawater.</title>
        <authorList>
            <person name="Cheng H."/>
            <person name="Wu Y.-H."/>
            <person name="Xu X.-W."/>
            <person name="Guo L.-L."/>
        </authorList>
    </citation>
    <scope>NUCLEOTIDE SEQUENCE [LARGE SCALE GENOMIC DNA]</scope>
    <source>
        <strain evidence="4 5">CCUG67844</strain>
    </source>
</reference>
<evidence type="ECO:0000256" key="2">
    <source>
        <dbReference type="ARBA" id="ARBA00023002"/>
    </source>
</evidence>
<keyword evidence="2" id="KW-0560">Oxidoreductase</keyword>
<dbReference type="PROSITE" id="PS00061">
    <property type="entry name" value="ADH_SHORT"/>
    <property type="match status" value="1"/>
</dbReference>
<evidence type="ECO:0000256" key="1">
    <source>
        <dbReference type="ARBA" id="ARBA00006484"/>
    </source>
</evidence>
<organism evidence="4 5">
    <name type="scientific">Henriciella algicola</name>
    <dbReference type="NCBI Taxonomy" id="1608422"/>
    <lineage>
        <taxon>Bacteria</taxon>
        <taxon>Pseudomonadati</taxon>
        <taxon>Pseudomonadota</taxon>
        <taxon>Alphaproteobacteria</taxon>
        <taxon>Hyphomonadales</taxon>
        <taxon>Hyphomonadaceae</taxon>
        <taxon>Henriciella</taxon>
    </lineage>
</organism>
<comment type="caution">
    <text evidence="4">The sequence shown here is derived from an EMBL/GenBank/DDBJ whole genome shotgun (WGS) entry which is preliminary data.</text>
</comment>
<evidence type="ECO:0000313" key="4">
    <source>
        <dbReference type="EMBL" id="RIJ29627.1"/>
    </source>
</evidence>